<evidence type="ECO:0000313" key="1">
    <source>
        <dbReference type="EMBL" id="KAL2344751.1"/>
    </source>
</evidence>
<keyword evidence="2" id="KW-1185">Reference proteome</keyword>
<reference evidence="1 2" key="1">
    <citation type="submission" date="2024-08" db="EMBL/GenBank/DDBJ databases">
        <title>Insights into the chromosomal genome structure of Flemingia macrophylla.</title>
        <authorList>
            <person name="Ding Y."/>
            <person name="Zhao Y."/>
            <person name="Bi W."/>
            <person name="Wu M."/>
            <person name="Zhao G."/>
            <person name="Gong Y."/>
            <person name="Li W."/>
            <person name="Zhang P."/>
        </authorList>
    </citation>
    <scope>NUCLEOTIDE SEQUENCE [LARGE SCALE GENOMIC DNA]</scope>
    <source>
        <strain evidence="1">DYQJB</strain>
        <tissue evidence="1">Leaf</tissue>
    </source>
</reference>
<gene>
    <name evidence="1" type="ORF">Fmac_006036</name>
</gene>
<accession>A0ABD1N9G7</accession>
<proteinExistence type="predicted"/>
<dbReference type="AlphaFoldDB" id="A0ABD1N9G7"/>
<comment type="caution">
    <text evidence="1">The sequence shown here is derived from an EMBL/GenBank/DDBJ whole genome shotgun (WGS) entry which is preliminary data.</text>
</comment>
<evidence type="ECO:0000313" key="2">
    <source>
        <dbReference type="Proteomes" id="UP001603857"/>
    </source>
</evidence>
<protein>
    <submittedName>
        <fullName evidence="1">Uncharacterized protein</fullName>
    </submittedName>
</protein>
<organism evidence="1 2">
    <name type="scientific">Flemingia macrophylla</name>
    <dbReference type="NCBI Taxonomy" id="520843"/>
    <lineage>
        <taxon>Eukaryota</taxon>
        <taxon>Viridiplantae</taxon>
        <taxon>Streptophyta</taxon>
        <taxon>Embryophyta</taxon>
        <taxon>Tracheophyta</taxon>
        <taxon>Spermatophyta</taxon>
        <taxon>Magnoliopsida</taxon>
        <taxon>eudicotyledons</taxon>
        <taxon>Gunneridae</taxon>
        <taxon>Pentapetalae</taxon>
        <taxon>rosids</taxon>
        <taxon>fabids</taxon>
        <taxon>Fabales</taxon>
        <taxon>Fabaceae</taxon>
        <taxon>Papilionoideae</taxon>
        <taxon>50 kb inversion clade</taxon>
        <taxon>NPAAA clade</taxon>
        <taxon>indigoferoid/millettioid clade</taxon>
        <taxon>Phaseoleae</taxon>
        <taxon>Flemingia</taxon>
    </lineage>
</organism>
<dbReference type="Proteomes" id="UP001603857">
    <property type="component" value="Unassembled WGS sequence"/>
</dbReference>
<dbReference type="EMBL" id="JBGMDY010000002">
    <property type="protein sequence ID" value="KAL2344751.1"/>
    <property type="molecule type" value="Genomic_DNA"/>
</dbReference>
<name>A0ABD1N9G7_9FABA</name>
<sequence length="89" mass="10002">MSSIAKSFNGPKVPSSHTIYPHKPINLPIDDYYNDCGSSSSVVNDNEDYAITFFPLGNLNLLPSRSASLDTDLVYHRHTTNNFRLKEEL</sequence>